<accession>A0ABV4UNR9</accession>
<dbReference type="Gene3D" id="2.30.22.10">
    <property type="entry name" value="Head domain of nucleotide exchange factor GrpE"/>
    <property type="match status" value="1"/>
</dbReference>
<keyword evidence="3 4" id="KW-0346">Stress response</keyword>
<comment type="similarity">
    <text evidence="1 3 5">Belongs to the GrpE family.</text>
</comment>
<dbReference type="Proteomes" id="UP001575652">
    <property type="component" value="Unassembled WGS sequence"/>
</dbReference>
<comment type="subunit">
    <text evidence="3">Homodimer.</text>
</comment>
<keyword evidence="6" id="KW-0175">Coiled coil</keyword>
<dbReference type="Pfam" id="PF01025">
    <property type="entry name" value="GrpE"/>
    <property type="match status" value="1"/>
</dbReference>
<evidence type="ECO:0000256" key="6">
    <source>
        <dbReference type="SAM" id="Coils"/>
    </source>
</evidence>
<dbReference type="PANTHER" id="PTHR21237">
    <property type="entry name" value="GRPE PROTEIN"/>
    <property type="match status" value="1"/>
</dbReference>
<reference evidence="8 9" key="1">
    <citation type="submission" date="2024-09" db="EMBL/GenBank/DDBJ databases">
        <authorList>
            <person name="Salinas-Garcia M.A."/>
            <person name="Prieme A."/>
        </authorList>
    </citation>
    <scope>NUCLEOTIDE SEQUENCE [LARGE SCALE GENOMIC DNA]</scope>
    <source>
        <strain evidence="8 9">DSM 21081</strain>
    </source>
</reference>
<comment type="subcellular location">
    <subcellularLocation>
        <location evidence="3">Cytoplasm</location>
    </subcellularLocation>
</comment>
<feature type="compositionally biased region" description="Basic and acidic residues" evidence="7">
    <location>
        <begin position="1"/>
        <end position="36"/>
    </location>
</feature>
<dbReference type="PRINTS" id="PR00773">
    <property type="entry name" value="GRPEPROTEIN"/>
</dbReference>
<keyword evidence="2 3" id="KW-0143">Chaperone</keyword>
<gene>
    <name evidence="3" type="primary">grpE</name>
    <name evidence="8" type="ORF">ACETWP_09260</name>
</gene>
<feature type="compositionally biased region" description="Basic and acidic residues" evidence="7">
    <location>
        <begin position="45"/>
        <end position="61"/>
    </location>
</feature>
<dbReference type="PANTHER" id="PTHR21237:SF23">
    <property type="entry name" value="GRPE PROTEIN HOMOLOG, MITOCHONDRIAL"/>
    <property type="match status" value="1"/>
</dbReference>
<dbReference type="SUPFAM" id="SSF51064">
    <property type="entry name" value="Head domain of nucleotide exchange factor GrpE"/>
    <property type="match status" value="1"/>
</dbReference>
<dbReference type="InterPro" id="IPR013805">
    <property type="entry name" value="GrpE_CC"/>
</dbReference>
<dbReference type="Gene3D" id="3.90.20.20">
    <property type="match status" value="1"/>
</dbReference>
<keyword evidence="3" id="KW-0963">Cytoplasm</keyword>
<dbReference type="HAMAP" id="MF_01151">
    <property type="entry name" value="GrpE"/>
    <property type="match status" value="1"/>
</dbReference>
<evidence type="ECO:0000256" key="7">
    <source>
        <dbReference type="SAM" id="MobiDB-lite"/>
    </source>
</evidence>
<feature type="coiled-coil region" evidence="6">
    <location>
        <begin position="89"/>
        <end position="116"/>
    </location>
</feature>
<name>A0ABV4UNR9_9MICC</name>
<dbReference type="PROSITE" id="PS01071">
    <property type="entry name" value="GRPE"/>
    <property type="match status" value="1"/>
</dbReference>
<evidence type="ECO:0000256" key="5">
    <source>
        <dbReference type="RuleBase" id="RU004478"/>
    </source>
</evidence>
<evidence type="ECO:0000313" key="9">
    <source>
        <dbReference type="Proteomes" id="UP001575652"/>
    </source>
</evidence>
<protein>
    <recommendedName>
        <fullName evidence="3 4">Protein GrpE</fullName>
    </recommendedName>
    <alternativeName>
        <fullName evidence="3">HSP-70 cofactor</fullName>
    </alternativeName>
</protein>
<comment type="caution">
    <text evidence="8">The sequence shown here is derived from an EMBL/GenBank/DDBJ whole genome shotgun (WGS) entry which is preliminary data.</text>
</comment>
<keyword evidence="9" id="KW-1185">Reference proteome</keyword>
<dbReference type="SUPFAM" id="SSF58014">
    <property type="entry name" value="Coiled-coil domain of nucleotide exchange factor GrpE"/>
    <property type="match status" value="1"/>
</dbReference>
<feature type="region of interest" description="Disordered" evidence="7">
    <location>
        <begin position="1"/>
        <end position="66"/>
    </location>
</feature>
<evidence type="ECO:0000256" key="3">
    <source>
        <dbReference type="HAMAP-Rule" id="MF_01151"/>
    </source>
</evidence>
<evidence type="ECO:0000256" key="2">
    <source>
        <dbReference type="ARBA" id="ARBA00023186"/>
    </source>
</evidence>
<organism evidence="8 9">
    <name type="scientific">Arthrobacter halodurans</name>
    <dbReference type="NCBI Taxonomy" id="516699"/>
    <lineage>
        <taxon>Bacteria</taxon>
        <taxon>Bacillati</taxon>
        <taxon>Actinomycetota</taxon>
        <taxon>Actinomycetes</taxon>
        <taxon>Micrococcales</taxon>
        <taxon>Micrococcaceae</taxon>
        <taxon>Arthrobacter</taxon>
    </lineage>
</organism>
<dbReference type="InterPro" id="IPR000740">
    <property type="entry name" value="GrpE"/>
</dbReference>
<evidence type="ECO:0000313" key="8">
    <source>
        <dbReference type="EMBL" id="MFB0834774.1"/>
    </source>
</evidence>
<dbReference type="CDD" id="cd00446">
    <property type="entry name" value="GrpE"/>
    <property type="match status" value="1"/>
</dbReference>
<comment type="function">
    <text evidence="3 4">Participates actively in the response to hyperosmotic and heat shock by preventing the aggregation of stress-denatured proteins, in association with DnaK and GrpE. It is the nucleotide exchange factor for DnaK and may function as a thermosensor. Unfolded proteins bind initially to DnaJ; upon interaction with the DnaJ-bound protein, DnaK hydrolyzes its bound ATP, resulting in the formation of a stable complex. GrpE releases ADP from DnaK; ATP binding to DnaK triggers the release of the substrate protein, thus completing the reaction cycle. Several rounds of ATP-dependent interactions between DnaJ, DnaK and GrpE are required for fully efficient folding.</text>
</comment>
<dbReference type="EMBL" id="JBHDLJ010000006">
    <property type="protein sequence ID" value="MFB0834774.1"/>
    <property type="molecule type" value="Genomic_DNA"/>
</dbReference>
<dbReference type="InterPro" id="IPR009012">
    <property type="entry name" value="GrpE_head"/>
</dbReference>
<proteinExistence type="inferred from homology"/>
<evidence type="ECO:0000256" key="4">
    <source>
        <dbReference type="RuleBase" id="RU000639"/>
    </source>
</evidence>
<evidence type="ECO:0000256" key="1">
    <source>
        <dbReference type="ARBA" id="ARBA00009054"/>
    </source>
</evidence>
<dbReference type="RefSeq" id="WP_373971946.1">
    <property type="nucleotide sequence ID" value="NZ_JBHDLJ010000006.1"/>
</dbReference>
<sequence>MPHHGNEEEHGAEEPVRFTDKRKIDPETGEVRRDAGADGSGAPQGDEHDGITPLDEAHDSGDALAQAERILNELPAEELDAPGEAPNLEAELRNDLLRLQAEYVNYRKRVERDREAVRELAVQSVLGGLLPVLDDLDAAKQHGDLNEGPFASIAKKLEGILENFGLERIADAGVAFDPTVHEALMQQPNAEIPADHVGQVLRPGYRKGERVIRAAQVIVSTGE</sequence>